<keyword evidence="1" id="KW-0732">Signal</keyword>
<dbReference type="PANTHER" id="PTHR43019">
    <property type="entry name" value="SERINE ENDOPROTEASE DEGS"/>
    <property type="match status" value="1"/>
</dbReference>
<organism evidence="2 3">
    <name type="scientific">Rhodobaculum claviforme</name>
    <dbReference type="NCBI Taxonomy" id="1549854"/>
    <lineage>
        <taxon>Bacteria</taxon>
        <taxon>Pseudomonadati</taxon>
        <taxon>Pseudomonadota</taxon>
        <taxon>Alphaproteobacteria</taxon>
        <taxon>Rhodobacterales</taxon>
        <taxon>Paracoccaceae</taxon>
        <taxon>Rhodobaculum</taxon>
    </lineage>
</organism>
<feature type="signal peptide" evidence="1">
    <location>
        <begin position="1"/>
        <end position="22"/>
    </location>
</feature>
<comment type="caution">
    <text evidence="2">The sequence shown here is derived from an EMBL/GenBank/DDBJ whole genome shotgun (WGS) entry which is preliminary data.</text>
</comment>
<dbReference type="InterPro" id="IPR043504">
    <property type="entry name" value="Peptidase_S1_PA_chymotrypsin"/>
</dbReference>
<gene>
    <name evidence="2" type="ORF">CCR87_01035</name>
</gene>
<dbReference type="PANTHER" id="PTHR43019:SF23">
    <property type="entry name" value="PROTEASE DO-LIKE 5, CHLOROPLASTIC"/>
    <property type="match status" value="1"/>
</dbReference>
<dbReference type="Gene3D" id="2.40.10.10">
    <property type="entry name" value="Trypsin-like serine proteases"/>
    <property type="match status" value="2"/>
</dbReference>
<evidence type="ECO:0000313" key="3">
    <source>
        <dbReference type="Proteomes" id="UP000706333"/>
    </source>
</evidence>
<reference evidence="2" key="1">
    <citation type="submission" date="2017-05" db="EMBL/GenBank/DDBJ databases">
        <authorList>
            <person name="Imhoff J.F."/>
            <person name="Rahn T."/>
            <person name="Kuenzel S."/>
            <person name="Neulinger S.C."/>
        </authorList>
    </citation>
    <scope>NUCLEOTIDE SEQUENCE</scope>
    <source>
        <strain evidence="2">LMG 28126</strain>
    </source>
</reference>
<accession>A0A934WHP9</accession>
<keyword evidence="3" id="KW-1185">Reference proteome</keyword>
<dbReference type="RefSeq" id="WP_201155476.1">
    <property type="nucleotide sequence ID" value="NZ_NHSD01000065.1"/>
</dbReference>
<evidence type="ECO:0000313" key="2">
    <source>
        <dbReference type="EMBL" id="MBK5925952.1"/>
    </source>
</evidence>
<dbReference type="InterPro" id="IPR001940">
    <property type="entry name" value="Peptidase_S1C"/>
</dbReference>
<dbReference type="AlphaFoldDB" id="A0A934WHP9"/>
<name>A0A934WHP9_9RHOB</name>
<proteinExistence type="predicted"/>
<dbReference type="EMBL" id="NHSD01000065">
    <property type="protein sequence ID" value="MBK5925952.1"/>
    <property type="molecule type" value="Genomic_DNA"/>
</dbReference>
<reference evidence="2" key="2">
    <citation type="journal article" date="2020" name="Microorganisms">
        <title>Osmotic Adaptation and Compatible Solute Biosynthesis of Phototrophic Bacteria as Revealed from Genome Analyses.</title>
        <authorList>
            <person name="Imhoff J.F."/>
            <person name="Rahn T."/>
            <person name="Kunzel S."/>
            <person name="Keller A."/>
            <person name="Neulinger S.C."/>
        </authorList>
    </citation>
    <scope>NUCLEOTIDE SEQUENCE</scope>
    <source>
        <strain evidence="2">LMG 28126</strain>
    </source>
</reference>
<dbReference type="PRINTS" id="PR00834">
    <property type="entry name" value="PROTEASES2C"/>
</dbReference>
<dbReference type="PROSITE" id="PS51257">
    <property type="entry name" value="PROKAR_LIPOPROTEIN"/>
    <property type="match status" value="1"/>
</dbReference>
<evidence type="ECO:0008006" key="4">
    <source>
        <dbReference type="Google" id="ProtNLM"/>
    </source>
</evidence>
<dbReference type="Proteomes" id="UP000706333">
    <property type="component" value="Unassembled WGS sequence"/>
</dbReference>
<dbReference type="Pfam" id="PF13365">
    <property type="entry name" value="Trypsin_2"/>
    <property type="match status" value="1"/>
</dbReference>
<protein>
    <recommendedName>
        <fullName evidence="4">Trypsin-like peptidase domain-containing protein</fullName>
    </recommendedName>
</protein>
<dbReference type="InterPro" id="IPR009003">
    <property type="entry name" value="Peptidase_S1_PA"/>
</dbReference>
<feature type="chain" id="PRO_5037941423" description="Trypsin-like peptidase domain-containing protein" evidence="1">
    <location>
        <begin position="23"/>
        <end position="374"/>
    </location>
</feature>
<evidence type="ECO:0000256" key="1">
    <source>
        <dbReference type="SAM" id="SignalP"/>
    </source>
</evidence>
<dbReference type="GO" id="GO:0004252">
    <property type="term" value="F:serine-type endopeptidase activity"/>
    <property type="evidence" value="ECO:0007669"/>
    <property type="project" value="InterPro"/>
</dbReference>
<dbReference type="GO" id="GO:0006508">
    <property type="term" value="P:proteolysis"/>
    <property type="evidence" value="ECO:0007669"/>
    <property type="project" value="InterPro"/>
</dbReference>
<dbReference type="SUPFAM" id="SSF50494">
    <property type="entry name" value="Trypsin-like serine proteases"/>
    <property type="match status" value="1"/>
</dbReference>
<sequence>MRQAIGAIILAAAGPWAGAAAACPDWRLAEDAVTHSSDALWTPQTYALTAGGDHNLRDCDQPGAGYVVAAPDLRLRFTDNAAQRDLFIRVEGDCDTVLLVNDPATQWHFNDDFDGLDPAIALPRAAEGSYDIWVGTFGRDLCAARLVLETFGPGQAPGPGGGFGDPGGGVAGSGTGFVVNREGWALTNAHVVAGCTTLEVAGTTVTRVIEDDGADLAAILLDPAPGAAPLPLRSTLARLAEPVHAIGYPLADILTPSVRATSGSVNALSGFDGGESLIQISAPVQPGNSGGPVIDAGGAVIGVLSATLSEDVFRGAQNVNFAVPTAEAIRFLSANAISHTLVPTKGTTAPAAPLAAWEVVEAAAAATILIRCLD</sequence>